<dbReference type="PROSITE" id="PS50522">
    <property type="entry name" value="RDRP_PHAGE"/>
    <property type="match status" value="1"/>
</dbReference>
<keyword evidence="9" id="KW-0460">Magnesium</keyword>
<keyword evidence="3" id="KW-0808">Transferase</keyword>
<feature type="binding site" evidence="9">
    <location>
        <position position="338"/>
    </location>
    <ligand>
        <name>Mg(2+)</name>
        <dbReference type="ChEBI" id="CHEBI:18420"/>
        <label>2</label>
    </ligand>
</feature>
<dbReference type="RefSeq" id="YP_010769695.1">
    <property type="nucleotide sequence ID" value="NC_074049.1"/>
</dbReference>
<dbReference type="Proteomes" id="UP000680390">
    <property type="component" value="Segment"/>
</dbReference>
<proteinExistence type="predicted"/>
<evidence type="ECO:0000256" key="3">
    <source>
        <dbReference type="ARBA" id="ARBA00022679"/>
    </source>
</evidence>
<keyword evidence="12" id="KW-1185">Reference proteome</keyword>
<dbReference type="GeneID" id="80398785"/>
<dbReference type="GO" id="GO:0000166">
    <property type="term" value="F:nucleotide binding"/>
    <property type="evidence" value="ECO:0007669"/>
    <property type="project" value="UniProtKB-KW"/>
</dbReference>
<sequence>MDQVQTLLRKVFRGIGSSRARRYETLLVRGEWALLQKQRLPPASTYQNATVYRKDAMVTDIVRKLALPGNDATCTQAAIAKFWAAEAQCKATNDRLAPYENGALLAHETPVMEFIVRWRREVGKAIGRLPEMVNPRFSRGSTLSDPDVRVTIPDKLSSKPTMYAHAEGTARLNLAGTPFAHRPWDLVRANRFFTVPKDAEEHRGCCVEASIAVLQQLAFGKQIEQNYERHYRVNLRRTPEYHRWLLAIASRTGTFATIDLSSASDTIATRLVRLLLPVDWYAALDSCRARHTNLPGKATVRLEKFSSMGNGFTFPLETLLFGTLARTLGSRCSTVFGDDIIIETEHAKAMIAALRFFGFTPNARKTFCDGPFRESCGGDFFNGEPVRAHFLKELPSEPQHWVMIANGLRRWDPTLRMLSAAWHYCIDQLPRDWSLCRSGDWDMCHTSSSLHEDYADLAIYDPSIRPIIRSIQVQTPSGRVKTEMPCWRVKRAIRRSFSLDAHFGPDIRILARLAGCEADVSVRGPVRGYANNWVPCYGTGWLPGTSV</sequence>
<dbReference type="GO" id="GO:0039694">
    <property type="term" value="P:viral RNA genome replication"/>
    <property type="evidence" value="ECO:0007669"/>
    <property type="project" value="InterPro"/>
</dbReference>
<dbReference type="GO" id="GO:0003968">
    <property type="term" value="F:RNA-directed RNA polymerase activity"/>
    <property type="evidence" value="ECO:0007669"/>
    <property type="project" value="UniProtKB-KW"/>
</dbReference>
<evidence type="ECO:0000256" key="8">
    <source>
        <dbReference type="ARBA" id="ARBA00048744"/>
    </source>
</evidence>
<keyword evidence="5" id="KW-0547">Nucleotide-binding</keyword>
<keyword evidence="2 11" id="KW-0696">RNA-directed RNA polymerase</keyword>
<evidence type="ECO:0000256" key="7">
    <source>
        <dbReference type="ARBA" id="ARBA00030248"/>
    </source>
</evidence>
<organism evidence="11 12">
    <name type="scientific">ssRNA phage SRR5467137_1</name>
    <dbReference type="NCBI Taxonomy" id="2786475"/>
    <lineage>
        <taxon>Viruses</taxon>
        <taxon>Riboviria</taxon>
        <taxon>Orthornavirae</taxon>
        <taxon>Lenarviricota</taxon>
        <taxon>Leviviricetes</taxon>
        <taxon>Norzivirales</taxon>
        <taxon>Fiersviridae</taxon>
        <taxon>Paysduvirus</taxon>
        <taxon>Paysduvirus asiocola</taxon>
    </lineage>
</organism>
<reference evidence="11" key="1">
    <citation type="submission" date="2020-09" db="EMBL/GenBank/DDBJ databases">
        <title>Leviviricetes taxonomy.</title>
        <authorList>
            <person name="Stockdale S.R."/>
            <person name="Callanan J."/>
            <person name="Adriaenssens E.M."/>
            <person name="Kuhn J.H."/>
            <person name="Rumnieks J."/>
            <person name="Shkoporov A."/>
            <person name="Draper L.A."/>
            <person name="Ross P."/>
            <person name="Hill C."/>
        </authorList>
    </citation>
    <scope>NUCLEOTIDE SEQUENCE</scope>
</reference>
<dbReference type="KEGG" id="vg:80398785"/>
<dbReference type="EC" id="2.7.7.48" evidence="1"/>
<evidence type="ECO:0000256" key="2">
    <source>
        <dbReference type="ARBA" id="ARBA00022484"/>
    </source>
</evidence>
<keyword evidence="4" id="KW-0548">Nucleotidyltransferase</keyword>
<evidence type="ECO:0000256" key="6">
    <source>
        <dbReference type="ARBA" id="ARBA00022953"/>
    </source>
</evidence>
<evidence type="ECO:0000313" key="11">
    <source>
        <dbReference type="EMBL" id="DAD52519.1"/>
    </source>
</evidence>
<feature type="binding site" evidence="9">
    <location>
        <position position="259"/>
    </location>
    <ligand>
        <name>Mg(2+)</name>
        <dbReference type="ChEBI" id="CHEBI:18420"/>
        <label>2</label>
    </ligand>
</feature>
<dbReference type="InterPro" id="IPR005093">
    <property type="entry name" value="RNArep_beta"/>
</dbReference>
<feature type="binding site" evidence="9">
    <location>
        <position position="339"/>
    </location>
    <ligand>
        <name>Mg(2+)</name>
        <dbReference type="ChEBI" id="CHEBI:18420"/>
        <label>2</label>
    </ligand>
</feature>
<comment type="cofactor">
    <cofactor evidence="9">
        <name>Mg(2+)</name>
        <dbReference type="ChEBI" id="CHEBI:18420"/>
    </cofactor>
    <text evidence="9">Binds 2 Mg(2+) per subunit.</text>
</comment>
<evidence type="ECO:0000313" key="12">
    <source>
        <dbReference type="Proteomes" id="UP000680390"/>
    </source>
</evidence>
<evidence type="ECO:0000259" key="10">
    <source>
        <dbReference type="PROSITE" id="PS50522"/>
    </source>
</evidence>
<dbReference type="Pfam" id="PF03431">
    <property type="entry name" value="RNA_replicase_B"/>
    <property type="match status" value="1"/>
</dbReference>
<dbReference type="GO" id="GO:0046872">
    <property type="term" value="F:metal ion binding"/>
    <property type="evidence" value="ECO:0007669"/>
    <property type="project" value="UniProtKB-KW"/>
</dbReference>
<evidence type="ECO:0000256" key="1">
    <source>
        <dbReference type="ARBA" id="ARBA00012494"/>
    </source>
</evidence>
<keyword evidence="9" id="KW-0479">Metal-binding</keyword>
<keyword evidence="6" id="KW-0693">Viral RNA replication</keyword>
<accession>A0A8S5L598</accession>
<evidence type="ECO:0000256" key="5">
    <source>
        <dbReference type="ARBA" id="ARBA00022741"/>
    </source>
</evidence>
<comment type="catalytic activity">
    <reaction evidence="8">
        <text>RNA(n) + a ribonucleoside 5'-triphosphate = RNA(n+1) + diphosphate</text>
        <dbReference type="Rhea" id="RHEA:21248"/>
        <dbReference type="Rhea" id="RHEA-COMP:14527"/>
        <dbReference type="Rhea" id="RHEA-COMP:17342"/>
        <dbReference type="ChEBI" id="CHEBI:33019"/>
        <dbReference type="ChEBI" id="CHEBI:61557"/>
        <dbReference type="ChEBI" id="CHEBI:140395"/>
        <dbReference type="EC" id="2.7.7.48"/>
    </reaction>
</comment>
<evidence type="ECO:0000256" key="9">
    <source>
        <dbReference type="PIRSR" id="PIRSR605093-1"/>
    </source>
</evidence>
<gene>
    <name evidence="11" type="primary">SRR5467137_1_3</name>
</gene>
<protein>
    <recommendedName>
        <fullName evidence="1">RNA-directed RNA polymerase</fullName>
        <ecNumber evidence="1">2.7.7.48</ecNumber>
    </recommendedName>
    <alternativeName>
        <fullName evidence="7">RNA replicase beta chain</fullName>
    </alternativeName>
</protein>
<evidence type="ECO:0000256" key="4">
    <source>
        <dbReference type="ARBA" id="ARBA00022695"/>
    </source>
</evidence>
<feature type="domain" description="RdRp catalytic" evidence="10">
    <location>
        <begin position="244"/>
        <end position="370"/>
    </location>
</feature>
<name>A0A8S5L598_9VIRU</name>
<dbReference type="EMBL" id="BK014128">
    <property type="protein sequence ID" value="DAD52519.1"/>
    <property type="molecule type" value="Genomic_RNA"/>
</dbReference>
<dbReference type="InterPro" id="IPR007096">
    <property type="entry name" value="RNA-dir_Rpol_cat_phage"/>
</dbReference>